<keyword evidence="2" id="KW-1185">Reference proteome</keyword>
<evidence type="ECO:0000313" key="1">
    <source>
        <dbReference type="EMBL" id="GFY81119.1"/>
    </source>
</evidence>
<dbReference type="EMBL" id="BJWL01000001">
    <property type="protein sequence ID" value="GFY81119.1"/>
    <property type="molecule type" value="Genomic_DNA"/>
</dbReference>
<name>A0A7J0E595_9ERIC</name>
<comment type="caution">
    <text evidence="1">The sequence shown here is derived from an EMBL/GenBank/DDBJ whole genome shotgun (WGS) entry which is preliminary data.</text>
</comment>
<proteinExistence type="predicted"/>
<accession>A0A7J0E595</accession>
<gene>
    <name evidence="1" type="ORF">Acr_01g0009280</name>
</gene>
<dbReference type="AlphaFoldDB" id="A0A7J0E595"/>
<organism evidence="1 2">
    <name type="scientific">Actinidia rufa</name>
    <dbReference type="NCBI Taxonomy" id="165716"/>
    <lineage>
        <taxon>Eukaryota</taxon>
        <taxon>Viridiplantae</taxon>
        <taxon>Streptophyta</taxon>
        <taxon>Embryophyta</taxon>
        <taxon>Tracheophyta</taxon>
        <taxon>Spermatophyta</taxon>
        <taxon>Magnoliopsida</taxon>
        <taxon>eudicotyledons</taxon>
        <taxon>Gunneridae</taxon>
        <taxon>Pentapetalae</taxon>
        <taxon>asterids</taxon>
        <taxon>Ericales</taxon>
        <taxon>Actinidiaceae</taxon>
        <taxon>Actinidia</taxon>
    </lineage>
</organism>
<protein>
    <submittedName>
        <fullName evidence="1">Uncharacterized protein</fullName>
    </submittedName>
</protein>
<sequence>MLVQASQVPGPCALTSPWNLAKSSPLSSSDRPEPKCRLHLALGRGRILGKPSPPESSRILSIHGNYPLRDFLHHDTNNHGIPPNGNLPGRPSSIRGPVLRRQSNSDCWLLIPGFYHNRIYNTMTDGYTVSVTIAKGVSTPNPVASWTQPKLDKAEWNNKALNTLYNGVLPDKVI</sequence>
<evidence type="ECO:0000313" key="2">
    <source>
        <dbReference type="Proteomes" id="UP000585474"/>
    </source>
</evidence>
<reference evidence="1 2" key="1">
    <citation type="submission" date="2019-07" db="EMBL/GenBank/DDBJ databases">
        <title>De Novo Assembly of kiwifruit Actinidia rufa.</title>
        <authorList>
            <person name="Sugita-Konishi S."/>
            <person name="Sato K."/>
            <person name="Mori E."/>
            <person name="Abe Y."/>
            <person name="Kisaki G."/>
            <person name="Hamano K."/>
            <person name="Suezawa K."/>
            <person name="Otani M."/>
            <person name="Fukuda T."/>
            <person name="Manabe T."/>
            <person name="Gomi K."/>
            <person name="Tabuchi M."/>
            <person name="Akimitsu K."/>
            <person name="Kataoka I."/>
        </authorList>
    </citation>
    <scope>NUCLEOTIDE SEQUENCE [LARGE SCALE GENOMIC DNA]</scope>
    <source>
        <strain evidence="2">cv. Fuchu</strain>
    </source>
</reference>
<dbReference type="Proteomes" id="UP000585474">
    <property type="component" value="Unassembled WGS sequence"/>
</dbReference>